<feature type="coiled-coil region" evidence="4">
    <location>
        <begin position="987"/>
        <end position="1107"/>
    </location>
</feature>
<keyword evidence="9" id="KW-1185">Reference proteome</keyword>
<dbReference type="GO" id="GO:0005794">
    <property type="term" value="C:Golgi apparatus"/>
    <property type="evidence" value="ECO:0007669"/>
    <property type="project" value="UniProtKB-SubCell"/>
</dbReference>
<feature type="coiled-coil region" evidence="4">
    <location>
        <begin position="1161"/>
        <end position="1262"/>
    </location>
</feature>
<feature type="compositionally biased region" description="Polar residues" evidence="5">
    <location>
        <begin position="1346"/>
        <end position="1355"/>
    </location>
</feature>
<evidence type="ECO:0000256" key="5">
    <source>
        <dbReference type="SAM" id="MobiDB-lite"/>
    </source>
</evidence>
<feature type="region of interest" description="Disordered" evidence="5">
    <location>
        <begin position="1337"/>
        <end position="1359"/>
    </location>
</feature>
<proteinExistence type="predicted"/>
<gene>
    <name evidence="8" type="ORF">JXQ802_LOCUS20207</name>
    <name evidence="7" type="ORF">PYM288_LOCUS15267</name>
</gene>
<dbReference type="Proteomes" id="UP000663854">
    <property type="component" value="Unassembled WGS sequence"/>
</dbReference>
<reference evidence="8" key="1">
    <citation type="submission" date="2021-02" db="EMBL/GenBank/DDBJ databases">
        <authorList>
            <person name="Nowell W R."/>
        </authorList>
    </citation>
    <scope>NUCLEOTIDE SEQUENCE</scope>
</reference>
<dbReference type="GO" id="GO:0007030">
    <property type="term" value="P:Golgi organization"/>
    <property type="evidence" value="ECO:0007669"/>
    <property type="project" value="TreeGrafter"/>
</dbReference>
<dbReference type="EMBL" id="CAJNOL010000572">
    <property type="protein sequence ID" value="CAF1121083.1"/>
    <property type="molecule type" value="Genomic_DNA"/>
</dbReference>
<dbReference type="GO" id="GO:0006888">
    <property type="term" value="P:endoplasmic reticulum to Golgi vesicle-mediated transport"/>
    <property type="evidence" value="ECO:0007669"/>
    <property type="project" value="TreeGrafter"/>
</dbReference>
<feature type="coiled-coil region" evidence="4">
    <location>
        <begin position="46"/>
        <end position="112"/>
    </location>
</feature>
<dbReference type="GO" id="GO:0031267">
    <property type="term" value="F:small GTPase binding"/>
    <property type="evidence" value="ECO:0007669"/>
    <property type="project" value="TreeGrafter"/>
</dbReference>
<organism evidence="8 9">
    <name type="scientific">Rotaria sordida</name>
    <dbReference type="NCBI Taxonomy" id="392033"/>
    <lineage>
        <taxon>Eukaryota</taxon>
        <taxon>Metazoa</taxon>
        <taxon>Spiralia</taxon>
        <taxon>Gnathifera</taxon>
        <taxon>Rotifera</taxon>
        <taxon>Eurotatoria</taxon>
        <taxon>Bdelloidea</taxon>
        <taxon>Philodinida</taxon>
        <taxon>Philodinidae</taxon>
        <taxon>Rotaria</taxon>
    </lineage>
</organism>
<feature type="coiled-coil region" evidence="4">
    <location>
        <begin position="754"/>
        <end position="830"/>
    </location>
</feature>
<evidence type="ECO:0000256" key="1">
    <source>
        <dbReference type="ARBA" id="ARBA00004555"/>
    </source>
</evidence>
<feature type="compositionally biased region" description="Low complexity" evidence="5">
    <location>
        <begin position="1461"/>
        <end position="1478"/>
    </location>
</feature>
<evidence type="ECO:0000256" key="4">
    <source>
        <dbReference type="SAM" id="Coils"/>
    </source>
</evidence>
<sequence length="1487" mass="174660">MSSWWNKAGASNFTRGLTSITGQLSSNLKDILTEASEENYDPTAELTRARQNIEDLDLRKQALMEECESLKKQCDELTMQKQAVEIKSDMLLAESRRIIDEKDNELKRLRENTSTVTWNNPNDLSNTWTDILEDDQPEINEYLKYQRTIRELKDENSHLRDELANLRKSLKSQSSEKNLYRREDDIIQIEQMYAGQISKCRQEYDEQIHKLQLRIKELEDWNENHQEDELRKTMEVQKEVDDVDKDLLSQELEQANNKLNWYSEKLKEYLNLQTNMDSLILQNKQLENDLQLEQQNNKLNLERFNQYEEKINQLHSNKNHQEQQSNKYLLFIFIYLFNTLADNNNNNDDDDDDDDDLNRLLNEERQRCDALAADNETMFHLLEETRSQNLQIENDLKEKFQDDIRNKEKQIEQFISQINSLQDQFQIQINLQRNEQETFDKQMNNLEEEIQTKEKQIHMERSEHEKQINQLNEEKNHLISQINNLQQFKDEQLAKQMEEEENHLKEFHIREMLERQLIELNEDLQTIENEKNELNNHIDELKEQLQSKDRQIQIAENSTTTPGSPALLSSSPDTRNRSPSPETFEHLLELEAQILRTEQQFRELNSVYDRFVTLLPIEISSSDNNQISLSDRFLHLFEQWSTYVDTLSITQQELESLKQLLIEKQDDLEKLQYDLDLTTTKLIELQQQQPPPSLLLTHENKSFHHNEEEIENVFELHQFPQRAPSRQSIMSSTPGEKQQLIAQNELLSSLLAEKDRELISLQQAEKTREDLIKNLETLKINLQQMELDKEIKQAELNDIRNVLDEKLRENSSLKKEKMNFIEKLADLERVRQEQPSIIQITHKQTSQEDEKPSTPIEKEKQNIQEVHTHDEYEKLRSDYDQLVEFSKRQHDESLSYYNEYTRILSLYNELNTKNSQLQIDSESVQSLIQQKNEAYLQCQNELNNYQNLLYHEKKKSEEIDLLRTTLIERDTKLQQLIDSETKLLVKQSELERDIKLLEQNNFELKSTEQLYIEQLQQMNIEQIQLELKHITNERDSAIFARQQLENEIQLNRQKFVQYEERERKLVNEIERLRTHLLKMEESYTIDLIAAEDREKSLRNQIAQLDDTNRGQNELIQQLNTSGEQSKQALATELGTLKYEYNKLETFNINLNNQLQYQMKCSQNLQNVLEQFKREREQHINEHLRQYQDALREQTTLANRLTNENNEIRNRLAEYNEALSAAHRLNDQIEKKDLLINTLRNEIHDKDKKIQQYEYNLRDLQSTSGSRVEKQLVKNILLSYFHTPINKQQEVIPLLGALVGFTQDEYKKAVDAASTNQSNNLRAGSGWLSGWLGGNPAGGGGGGGANTARTRTQSETPVYDPNKSFTELLIQYVDQQSTNNSQHPTAKFNTDEYLQRHDSNVGASGHHLMRKSSLSTSSNPFINSSYLNLNKQSSAIVLPTPNTSQSIININSPPLPPPPSPTTTSATATTTTTNLESSSTILKDLLKT</sequence>
<protein>
    <recommendedName>
        <fullName evidence="6">GRIP domain-containing protein</fullName>
    </recommendedName>
</protein>
<keyword evidence="3 4" id="KW-0175">Coiled coil</keyword>
<feature type="domain" description="GRIP" evidence="6">
    <location>
        <begin position="1262"/>
        <end position="1311"/>
    </location>
</feature>
<dbReference type="Proteomes" id="UP000663870">
    <property type="component" value="Unassembled WGS sequence"/>
</dbReference>
<comment type="subcellular location">
    <subcellularLocation>
        <location evidence="1">Golgi apparatus</location>
    </subcellularLocation>
</comment>
<evidence type="ECO:0000256" key="3">
    <source>
        <dbReference type="ARBA" id="ARBA00023054"/>
    </source>
</evidence>
<evidence type="ECO:0000256" key="2">
    <source>
        <dbReference type="ARBA" id="ARBA00023034"/>
    </source>
</evidence>
<accession>A0A814QL67</accession>
<dbReference type="PANTHER" id="PTHR18921:SF2">
    <property type="entry name" value="THYROID RECEPTOR-INTERACTING PROTEIN 11"/>
    <property type="match status" value="1"/>
</dbReference>
<dbReference type="PANTHER" id="PTHR18921">
    <property type="entry name" value="MYOSIN HEAVY CHAIN - RELATED"/>
    <property type="match status" value="1"/>
</dbReference>
<dbReference type="EMBL" id="CAJNOH010000361">
    <property type="protein sequence ID" value="CAF1014141.1"/>
    <property type="molecule type" value="Genomic_DNA"/>
</dbReference>
<comment type="caution">
    <text evidence="8">The sequence shown here is derived from an EMBL/GenBank/DDBJ whole genome shotgun (WGS) entry which is preliminary data.</text>
</comment>
<evidence type="ECO:0000313" key="7">
    <source>
        <dbReference type="EMBL" id="CAF1014141.1"/>
    </source>
</evidence>
<name>A0A814QL67_9BILA</name>
<keyword evidence="2" id="KW-0333">Golgi apparatus</keyword>
<feature type="region of interest" description="Disordered" evidence="5">
    <location>
        <begin position="555"/>
        <end position="581"/>
    </location>
</feature>
<evidence type="ECO:0000259" key="6">
    <source>
        <dbReference type="PROSITE" id="PS50913"/>
    </source>
</evidence>
<dbReference type="InterPro" id="IPR000237">
    <property type="entry name" value="GRIP_dom"/>
</dbReference>
<feature type="coiled-coil region" evidence="4">
    <location>
        <begin position="647"/>
        <end position="688"/>
    </location>
</feature>
<dbReference type="PROSITE" id="PS50913">
    <property type="entry name" value="GRIP"/>
    <property type="match status" value="1"/>
</dbReference>
<feature type="coiled-coil region" evidence="4">
    <location>
        <begin position="142"/>
        <end position="324"/>
    </location>
</feature>
<feature type="region of interest" description="Disordered" evidence="5">
    <location>
        <begin position="1449"/>
        <end position="1478"/>
    </location>
</feature>
<evidence type="ECO:0000313" key="8">
    <source>
        <dbReference type="EMBL" id="CAF1121083.1"/>
    </source>
</evidence>
<evidence type="ECO:0000313" key="9">
    <source>
        <dbReference type="Proteomes" id="UP000663870"/>
    </source>
</evidence>